<organism evidence="6 7">
    <name type="scientific">Periweissella cryptocerci</name>
    <dbReference type="NCBI Taxonomy" id="2506420"/>
    <lineage>
        <taxon>Bacteria</taxon>
        <taxon>Bacillati</taxon>
        <taxon>Bacillota</taxon>
        <taxon>Bacilli</taxon>
        <taxon>Lactobacillales</taxon>
        <taxon>Lactobacillaceae</taxon>
        <taxon>Periweissella</taxon>
    </lineage>
</organism>
<keyword evidence="2" id="KW-0813">Transport</keyword>
<dbReference type="OrthoDB" id="9796817at2"/>
<dbReference type="PANTHER" id="PTHR30290:SF9">
    <property type="entry name" value="OLIGOPEPTIDE-BINDING PROTEIN APPA"/>
    <property type="match status" value="1"/>
</dbReference>
<evidence type="ECO:0000256" key="2">
    <source>
        <dbReference type="ARBA" id="ARBA00022448"/>
    </source>
</evidence>
<feature type="signal peptide" evidence="4">
    <location>
        <begin position="1"/>
        <end position="23"/>
    </location>
</feature>
<gene>
    <name evidence="6" type="ORF">EQG49_01415</name>
</gene>
<dbReference type="Gene3D" id="3.40.190.10">
    <property type="entry name" value="Periplasmic binding protein-like II"/>
    <property type="match status" value="1"/>
</dbReference>
<dbReference type="InterPro" id="IPR000914">
    <property type="entry name" value="SBP_5_dom"/>
</dbReference>
<sequence length="420" mass="45404">MGKKKGYTIGAIAIIAVAGGAYAISHHTSNNTQVADAQVGDFKLAYTNHAKPLKDGTLNVGLTLDQPFTGMFAQELATSTTDTILAEPLGNDIFKSDDSFKIVDGGAANFKLDKATKTATITLRKGLTWSDGHPVVAKDLEFPYEIVGNPAYGGTTYADATANIKGMDAFHTGKAKTISGITYPDGQNGQAIKIQFTKLTPSLTQIGSGNYMQTVAPYHYYKNIKPADFSGSKQVRQAPLSWGPFKVTKVVAGQAVEYARNPYYYGAKPKLAKINLQVVSTTSIAAALKAKKFAVAYLVPGNAYPTIKNLADFVQTGQSALQISATYFNLGHFDQQKDRNIQDRKTPLQNKALRAAMGYALNTDQVNKKFNHGLQTRANTMIPTAFEGYNDKAVKGFPFDVKKADSLLDAAGFKWDAKHE</sequence>
<accession>A0A4P6YRE1</accession>
<proteinExistence type="inferred from homology"/>
<evidence type="ECO:0000256" key="3">
    <source>
        <dbReference type="ARBA" id="ARBA00022729"/>
    </source>
</evidence>
<dbReference type="Proteomes" id="UP000292886">
    <property type="component" value="Chromosome"/>
</dbReference>
<dbReference type="KEGG" id="wei:EQG49_01415"/>
<dbReference type="EMBL" id="CP037940">
    <property type="protein sequence ID" value="QBO35208.1"/>
    <property type="molecule type" value="Genomic_DNA"/>
</dbReference>
<evidence type="ECO:0000313" key="7">
    <source>
        <dbReference type="Proteomes" id="UP000292886"/>
    </source>
</evidence>
<protein>
    <recommendedName>
        <fullName evidence="5">Solute-binding protein family 5 domain-containing protein</fullName>
    </recommendedName>
</protein>
<keyword evidence="3 4" id="KW-0732">Signal</keyword>
<dbReference type="GO" id="GO:1904680">
    <property type="term" value="F:peptide transmembrane transporter activity"/>
    <property type="evidence" value="ECO:0007669"/>
    <property type="project" value="TreeGrafter"/>
</dbReference>
<evidence type="ECO:0000256" key="4">
    <source>
        <dbReference type="SAM" id="SignalP"/>
    </source>
</evidence>
<dbReference type="InterPro" id="IPR039424">
    <property type="entry name" value="SBP_5"/>
</dbReference>
<dbReference type="Pfam" id="PF00496">
    <property type="entry name" value="SBP_bac_5"/>
    <property type="match status" value="1"/>
</dbReference>
<dbReference type="PANTHER" id="PTHR30290">
    <property type="entry name" value="PERIPLASMIC BINDING COMPONENT OF ABC TRANSPORTER"/>
    <property type="match status" value="1"/>
</dbReference>
<feature type="chain" id="PRO_5039299405" description="Solute-binding protein family 5 domain-containing protein" evidence="4">
    <location>
        <begin position="24"/>
        <end position="420"/>
    </location>
</feature>
<dbReference type="Gene3D" id="3.10.105.10">
    <property type="entry name" value="Dipeptide-binding Protein, Domain 3"/>
    <property type="match status" value="1"/>
</dbReference>
<reference evidence="7" key="1">
    <citation type="submission" date="2019-03" db="EMBL/GenBank/DDBJ databases">
        <title>Weissella sp. 26KH-42 Genome sequencing.</title>
        <authorList>
            <person name="Heo J."/>
            <person name="Kim S.-J."/>
            <person name="Kim J.-S."/>
            <person name="Hong S.-B."/>
            <person name="Kwon S.-W."/>
        </authorList>
    </citation>
    <scope>NUCLEOTIDE SEQUENCE [LARGE SCALE GENOMIC DNA]</scope>
    <source>
        <strain evidence="7">26KH-42</strain>
    </source>
</reference>
<dbReference type="AlphaFoldDB" id="A0A4P6YRE1"/>
<dbReference type="RefSeq" id="WP_133362288.1">
    <property type="nucleotide sequence ID" value="NZ_CP037940.1"/>
</dbReference>
<dbReference type="GO" id="GO:0015833">
    <property type="term" value="P:peptide transport"/>
    <property type="evidence" value="ECO:0007669"/>
    <property type="project" value="TreeGrafter"/>
</dbReference>
<feature type="domain" description="Solute-binding protein family 5" evidence="5">
    <location>
        <begin position="107"/>
        <end position="418"/>
    </location>
</feature>
<evidence type="ECO:0000259" key="5">
    <source>
        <dbReference type="Pfam" id="PF00496"/>
    </source>
</evidence>
<name>A0A4P6YRE1_9LACO</name>
<comment type="similarity">
    <text evidence="1">Belongs to the bacterial solute-binding protein 5 family.</text>
</comment>
<evidence type="ECO:0000256" key="1">
    <source>
        <dbReference type="ARBA" id="ARBA00005695"/>
    </source>
</evidence>
<dbReference type="SUPFAM" id="SSF53850">
    <property type="entry name" value="Periplasmic binding protein-like II"/>
    <property type="match status" value="1"/>
</dbReference>
<keyword evidence="7" id="KW-1185">Reference proteome</keyword>
<evidence type="ECO:0000313" key="6">
    <source>
        <dbReference type="EMBL" id="QBO35208.1"/>
    </source>
</evidence>